<evidence type="ECO:0000256" key="6">
    <source>
        <dbReference type="RuleBase" id="RU004075"/>
    </source>
</evidence>
<feature type="domain" description="Aminotransferase class V" evidence="8">
    <location>
        <begin position="61"/>
        <end position="332"/>
    </location>
</feature>
<dbReference type="InterPro" id="IPR000192">
    <property type="entry name" value="Aminotrans_V_dom"/>
</dbReference>
<protein>
    <recommendedName>
        <fullName evidence="8">Aminotransferase class V domain-containing protein</fullName>
    </recommendedName>
</protein>
<dbReference type="AlphaFoldDB" id="A0A1Q8CA96"/>
<dbReference type="Gene3D" id="3.40.640.10">
    <property type="entry name" value="Type I PLP-dependent aspartate aminotransferase-like (Major domain)"/>
    <property type="match status" value="1"/>
</dbReference>
<dbReference type="InterPro" id="IPR024169">
    <property type="entry name" value="SP_NH2Trfase/AEP_transaminase"/>
</dbReference>
<evidence type="ECO:0000313" key="10">
    <source>
        <dbReference type="Proteomes" id="UP000185596"/>
    </source>
</evidence>
<dbReference type="EMBL" id="MSIE01000069">
    <property type="protein sequence ID" value="OLF11288.1"/>
    <property type="molecule type" value="Genomic_DNA"/>
</dbReference>
<dbReference type="GO" id="GO:0019265">
    <property type="term" value="P:glycine biosynthetic process, by transamination of glyoxylate"/>
    <property type="evidence" value="ECO:0007669"/>
    <property type="project" value="TreeGrafter"/>
</dbReference>
<feature type="binding site" evidence="4">
    <location>
        <position position="342"/>
    </location>
    <ligand>
        <name>substrate</name>
    </ligand>
</feature>
<dbReference type="PROSITE" id="PS00595">
    <property type="entry name" value="AA_TRANSFER_CLASS_5"/>
    <property type="match status" value="1"/>
</dbReference>
<evidence type="ECO:0000256" key="2">
    <source>
        <dbReference type="ARBA" id="ARBA00009236"/>
    </source>
</evidence>
<dbReference type="PIRSF" id="PIRSF000524">
    <property type="entry name" value="SPT"/>
    <property type="match status" value="1"/>
</dbReference>
<dbReference type="PANTHER" id="PTHR21152:SF40">
    <property type="entry name" value="ALANINE--GLYOXYLATE AMINOTRANSFERASE"/>
    <property type="match status" value="1"/>
</dbReference>
<evidence type="ECO:0000256" key="1">
    <source>
        <dbReference type="ARBA" id="ARBA00001933"/>
    </source>
</evidence>
<dbReference type="InterPro" id="IPR015422">
    <property type="entry name" value="PyrdxlP-dep_Trfase_small"/>
</dbReference>
<accession>A0A1Q8CA96</accession>
<name>A0A1Q8CA96_9PSEU</name>
<dbReference type="InterPro" id="IPR015424">
    <property type="entry name" value="PyrdxlP-dep_Trfase"/>
</dbReference>
<dbReference type="InterPro" id="IPR015421">
    <property type="entry name" value="PyrdxlP-dep_Trfase_major"/>
</dbReference>
<evidence type="ECO:0000256" key="3">
    <source>
        <dbReference type="ARBA" id="ARBA00022898"/>
    </source>
</evidence>
<evidence type="ECO:0000259" key="8">
    <source>
        <dbReference type="Pfam" id="PF00266"/>
    </source>
</evidence>
<dbReference type="Proteomes" id="UP000185596">
    <property type="component" value="Unassembled WGS sequence"/>
</dbReference>
<dbReference type="GO" id="GO:0004760">
    <property type="term" value="F:L-serine-pyruvate transaminase activity"/>
    <property type="evidence" value="ECO:0007669"/>
    <property type="project" value="TreeGrafter"/>
</dbReference>
<dbReference type="Pfam" id="PF00266">
    <property type="entry name" value="Aminotran_5"/>
    <property type="match status" value="1"/>
</dbReference>
<gene>
    <name evidence="9" type="ORF">BU204_30665</name>
</gene>
<dbReference type="GO" id="GO:0008453">
    <property type="term" value="F:alanine-glyoxylate transaminase activity"/>
    <property type="evidence" value="ECO:0007669"/>
    <property type="project" value="TreeGrafter"/>
</dbReference>
<comment type="caution">
    <text evidence="9">The sequence shown here is derived from an EMBL/GenBank/DDBJ whole genome shotgun (WGS) entry which is preliminary data.</text>
</comment>
<evidence type="ECO:0000256" key="4">
    <source>
        <dbReference type="PIRSR" id="PIRSR000524-1"/>
    </source>
</evidence>
<evidence type="ECO:0000256" key="5">
    <source>
        <dbReference type="PIRSR" id="PIRSR000524-50"/>
    </source>
</evidence>
<keyword evidence="3 5" id="KW-0663">Pyridoxal phosphate</keyword>
<dbReference type="STRING" id="1912961.BU204_30665"/>
<evidence type="ECO:0000256" key="7">
    <source>
        <dbReference type="RuleBase" id="RU004504"/>
    </source>
</evidence>
<comment type="cofactor">
    <cofactor evidence="1 5 7">
        <name>pyridoxal 5'-phosphate</name>
        <dbReference type="ChEBI" id="CHEBI:597326"/>
    </cofactor>
</comment>
<dbReference type="SUPFAM" id="SSF53383">
    <property type="entry name" value="PLP-dependent transferases"/>
    <property type="match status" value="1"/>
</dbReference>
<keyword evidence="10" id="KW-1185">Reference proteome</keyword>
<proteinExistence type="inferred from homology"/>
<dbReference type="Gene3D" id="3.90.1150.10">
    <property type="entry name" value="Aspartate Aminotransferase, domain 1"/>
    <property type="match status" value="1"/>
</dbReference>
<organism evidence="9 10">
    <name type="scientific">Actinophytocola xanthii</name>
    <dbReference type="NCBI Taxonomy" id="1912961"/>
    <lineage>
        <taxon>Bacteria</taxon>
        <taxon>Bacillati</taxon>
        <taxon>Actinomycetota</taxon>
        <taxon>Actinomycetes</taxon>
        <taxon>Pseudonocardiales</taxon>
        <taxon>Pseudonocardiaceae</taxon>
    </lineage>
</organism>
<comment type="similarity">
    <text evidence="2 6">Belongs to the class-V pyridoxal-phosphate-dependent aminotransferase family.</text>
</comment>
<dbReference type="PANTHER" id="PTHR21152">
    <property type="entry name" value="AMINOTRANSFERASE CLASS V"/>
    <property type="match status" value="1"/>
</dbReference>
<dbReference type="OrthoDB" id="9766472at2"/>
<dbReference type="RefSeq" id="WP_075129276.1">
    <property type="nucleotide sequence ID" value="NZ_MSIE01000069.1"/>
</dbReference>
<evidence type="ECO:0000313" key="9">
    <source>
        <dbReference type="EMBL" id="OLF11288.1"/>
    </source>
</evidence>
<dbReference type="InterPro" id="IPR020578">
    <property type="entry name" value="Aminotrans_V_PyrdxlP_BS"/>
</dbReference>
<sequence>MSTVTSAWAAHEHLMIPGPCRLDPDDEEILGRPIQPHYGAHWVPRLRQALADLSALLGSRHTYLIPGSGSAALDAAMSNLFEPGQRVVVVESGYFGARLAAMARAHGLVVATVPCEPGLPVDPRRVAEVLPGSDGVLVTHVETATAVRHPVRQLAELAHAQGAVILVDAVAAAGGEHIDMTGMGLDALVTASQKGLGGAPGLGVVALTDRGRDRVHSRSCRPPTWFFDLLTWDRAARESPDWEPTPVTMPTNLVHVLASSVARIHAVGAQAFLARRAALAAECREGLRRLGLAVSAPEECAASLVVVARDPRADRIREHLGRNAGIMVAGGLTPYAEHEAFRIGLVGRAASGPMVELLLHEIGEALR</sequence>
<feature type="modified residue" description="N6-(pyridoxal phosphate)lysine" evidence="5">
    <location>
        <position position="194"/>
    </location>
</feature>
<reference evidence="9 10" key="1">
    <citation type="submission" date="2016-12" db="EMBL/GenBank/DDBJ databases">
        <title>The draft genome sequence of Actinophytocola sp. 11-183.</title>
        <authorList>
            <person name="Wang W."/>
            <person name="Yuan L."/>
        </authorList>
    </citation>
    <scope>NUCLEOTIDE SEQUENCE [LARGE SCALE GENOMIC DNA]</scope>
    <source>
        <strain evidence="9 10">11-183</strain>
    </source>
</reference>